<sequence>MLYNEDGEALAQVDSFQTKAAFNNNKYNPIGQNLELEVNNTIGITISISEITVLDGYLFNQVMDAVENGESPVLTLDGVIEGRNGSQERITYRECIFSGDNDLQNVSTGDFLKRSFNLHCNGKPERRSSLTI</sequence>
<proteinExistence type="predicted"/>
<organism evidence="1 2">
    <name type="scientific">Candidatus Blautia faecavium</name>
    <dbReference type="NCBI Taxonomy" id="2838487"/>
    <lineage>
        <taxon>Bacteria</taxon>
        <taxon>Bacillati</taxon>
        <taxon>Bacillota</taxon>
        <taxon>Clostridia</taxon>
        <taxon>Lachnospirales</taxon>
        <taxon>Lachnospiraceae</taxon>
        <taxon>Blautia</taxon>
    </lineage>
</organism>
<reference evidence="1" key="1">
    <citation type="journal article" date="2021" name="PeerJ">
        <title>Extensive microbial diversity within the chicken gut microbiome revealed by metagenomics and culture.</title>
        <authorList>
            <person name="Gilroy R."/>
            <person name="Ravi A."/>
            <person name="Getino M."/>
            <person name="Pursley I."/>
            <person name="Horton D.L."/>
            <person name="Alikhan N.F."/>
            <person name="Baker D."/>
            <person name="Gharbi K."/>
            <person name="Hall N."/>
            <person name="Watson M."/>
            <person name="Adriaenssens E.M."/>
            <person name="Foster-Nyarko E."/>
            <person name="Jarju S."/>
            <person name="Secka A."/>
            <person name="Antonio M."/>
            <person name="Oren A."/>
            <person name="Chaudhuri R.R."/>
            <person name="La Ragione R."/>
            <person name="Hildebrand F."/>
            <person name="Pallen M.J."/>
        </authorList>
    </citation>
    <scope>NUCLEOTIDE SEQUENCE</scope>
    <source>
        <strain evidence="1">ChiSjej1B19-5720</strain>
    </source>
</reference>
<dbReference type="AlphaFoldDB" id="A0A9D2RWX3"/>
<dbReference type="Proteomes" id="UP000823842">
    <property type="component" value="Unassembled WGS sequence"/>
</dbReference>
<dbReference type="Gene3D" id="2.30.110.40">
    <property type="entry name" value="Phage tail tube protein"/>
    <property type="match status" value="1"/>
</dbReference>
<dbReference type="EMBL" id="DWYZ01000247">
    <property type="protein sequence ID" value="HJB29727.1"/>
    <property type="molecule type" value="Genomic_DNA"/>
</dbReference>
<evidence type="ECO:0000313" key="2">
    <source>
        <dbReference type="Proteomes" id="UP000823842"/>
    </source>
</evidence>
<reference evidence="1" key="2">
    <citation type="submission" date="2021-04" db="EMBL/GenBank/DDBJ databases">
        <authorList>
            <person name="Gilroy R."/>
        </authorList>
    </citation>
    <scope>NUCLEOTIDE SEQUENCE</scope>
    <source>
        <strain evidence="1">ChiSjej1B19-5720</strain>
    </source>
</reference>
<dbReference type="SUPFAM" id="SSF69279">
    <property type="entry name" value="Phage tail proteins"/>
    <property type="match status" value="1"/>
</dbReference>
<evidence type="ECO:0000313" key="1">
    <source>
        <dbReference type="EMBL" id="HJB29727.1"/>
    </source>
</evidence>
<dbReference type="InterPro" id="IPR038628">
    <property type="entry name" value="XkdM-like_sf"/>
</dbReference>
<name>A0A9D2RWX3_9FIRM</name>
<accession>A0A9D2RWX3</accession>
<protein>
    <submittedName>
        <fullName evidence="1">Uncharacterized protein</fullName>
    </submittedName>
</protein>
<gene>
    <name evidence="1" type="ORF">IAA06_13185</name>
</gene>
<comment type="caution">
    <text evidence="1">The sequence shown here is derived from an EMBL/GenBank/DDBJ whole genome shotgun (WGS) entry which is preliminary data.</text>
</comment>